<dbReference type="InterPro" id="IPR029045">
    <property type="entry name" value="ClpP/crotonase-like_dom_sf"/>
</dbReference>
<protein>
    <recommendedName>
        <fullName evidence="2">Tail specific protease domain-containing protein</fullName>
    </recommendedName>
</protein>
<comment type="caution">
    <text evidence="3">The sequence shown here is derived from an EMBL/GenBank/DDBJ whole genome shotgun (WGS) entry which is preliminary data.</text>
</comment>
<evidence type="ECO:0000313" key="3">
    <source>
        <dbReference type="EMBL" id="KXV14872.1"/>
    </source>
</evidence>
<dbReference type="Pfam" id="PF03572">
    <property type="entry name" value="Peptidase_S41"/>
    <property type="match status" value="1"/>
</dbReference>
<dbReference type="SUPFAM" id="SSF52096">
    <property type="entry name" value="ClpP/crotonase"/>
    <property type="match status" value="1"/>
</dbReference>
<dbReference type="InterPro" id="IPR005151">
    <property type="entry name" value="Tail-specific_protease"/>
</dbReference>
<dbReference type="EMBL" id="LHZF01000170">
    <property type="protein sequence ID" value="KXV14872.1"/>
    <property type="molecule type" value="Genomic_DNA"/>
</dbReference>
<evidence type="ECO:0000313" key="4">
    <source>
        <dbReference type="Proteomes" id="UP000075526"/>
    </source>
</evidence>
<name>A0A149RLR5_9PROT</name>
<dbReference type="RefSeq" id="WP_061508614.1">
    <property type="nucleotide sequence ID" value="NZ_LHZF01000170.1"/>
</dbReference>
<dbReference type="Proteomes" id="UP000075526">
    <property type="component" value="Unassembled WGS sequence"/>
</dbReference>
<dbReference type="GO" id="GO:0008236">
    <property type="term" value="F:serine-type peptidase activity"/>
    <property type="evidence" value="ECO:0007669"/>
    <property type="project" value="InterPro"/>
</dbReference>
<evidence type="ECO:0000259" key="2">
    <source>
        <dbReference type="Pfam" id="PF03572"/>
    </source>
</evidence>
<evidence type="ECO:0000256" key="1">
    <source>
        <dbReference type="SAM" id="SignalP"/>
    </source>
</evidence>
<reference evidence="3 4" key="1">
    <citation type="submission" date="2015-06" db="EMBL/GenBank/DDBJ databases">
        <title>Improved classification and identification of acetic acid bacteria using matrix-assisted laser desorption/ionization time-of-flight mass spectrometry; Gluconobacter nephelii and Gluconobacter uchimurae are later heterotypic synonyms of Gluconobacter japonicus and Gluconobacter oxydans, respectively.</title>
        <authorList>
            <person name="Li L."/>
            <person name="Cleenwerck I."/>
            <person name="De Vuyst L."/>
            <person name="Vandamme P."/>
        </authorList>
    </citation>
    <scope>NUCLEOTIDE SEQUENCE [LARGE SCALE GENOMIC DNA]</scope>
    <source>
        <strain evidence="3 4">LMG 1552</strain>
    </source>
</reference>
<dbReference type="AlphaFoldDB" id="A0A149RLR5"/>
<proteinExistence type="predicted"/>
<accession>A0A149RLR5</accession>
<keyword evidence="1" id="KW-0732">Signal</keyword>
<dbReference type="Gene3D" id="3.90.226.10">
    <property type="entry name" value="2-enoyl-CoA Hydratase, Chain A, domain 1"/>
    <property type="match status" value="1"/>
</dbReference>
<organism evidence="3 4">
    <name type="scientific">Acetobacter malorum</name>
    <dbReference type="NCBI Taxonomy" id="178901"/>
    <lineage>
        <taxon>Bacteria</taxon>
        <taxon>Pseudomonadati</taxon>
        <taxon>Pseudomonadota</taxon>
        <taxon>Alphaproteobacteria</taxon>
        <taxon>Acetobacterales</taxon>
        <taxon>Acetobacteraceae</taxon>
        <taxon>Acetobacter</taxon>
    </lineage>
</organism>
<gene>
    <name evidence="3" type="ORF">AD933_11010</name>
</gene>
<feature type="chain" id="PRO_5007553665" description="Tail specific protease domain-containing protein" evidence="1">
    <location>
        <begin position="23"/>
        <end position="489"/>
    </location>
</feature>
<sequence>MRNHVWGVLVMSVGFMSAPCHATPLSDAWHTIAVEDSRAALALIENNHPGAAPELGDATFQGRLALAKAHVVQRLPSVVDYPAYAALMSGLAADFQDGHIWSNALVGAQIIRSSGILLARQNNRWVVGAQQTDHGEPDVKGHLFLGCDGQDAESWAVPRIARFKGDPVLEAVRARAASWLLLDEGNPFLVRPKRCTFSAPGHAPESVALHWQPVLMANVRAAIGQVAQRGDAGLKVEPFSGGWWIGLDTLEDEAQKVVTLVRNNQAALREAPMVVIDLRGNGGGNSRYADIIAELLVGEPRLRAAQPHFPACSGSYWRVSPGVLAALQQNLDQAEASRDAASINFYRPLVTDIKQALAQHRNFSPALPACARHTQAAEQNNLPQALPPAEMKGRLVLVTDHTCFSSCLIAVDLFRRLGALHVGETTDRSSRYMEVREEVMPSKLRAVSTLQKVAVGAGDFGPYTPRIIFPGVLSNDAALKAWVAGLPAP</sequence>
<feature type="signal peptide" evidence="1">
    <location>
        <begin position="1"/>
        <end position="22"/>
    </location>
</feature>
<dbReference type="GO" id="GO:0006508">
    <property type="term" value="P:proteolysis"/>
    <property type="evidence" value="ECO:0007669"/>
    <property type="project" value="InterPro"/>
</dbReference>
<dbReference type="PATRIC" id="fig|178901.13.peg.1161"/>
<feature type="domain" description="Tail specific protease" evidence="2">
    <location>
        <begin position="252"/>
        <end position="426"/>
    </location>
</feature>